<dbReference type="InterPro" id="IPR011249">
    <property type="entry name" value="Metalloenz_LuxS/M16"/>
</dbReference>
<dbReference type="Pfam" id="PF00675">
    <property type="entry name" value="Peptidase_M16"/>
    <property type="match status" value="1"/>
</dbReference>
<feature type="domain" description="Peptidase M16C associated" evidence="1">
    <location>
        <begin position="458"/>
        <end position="707"/>
    </location>
</feature>
<protein>
    <submittedName>
        <fullName evidence="2">Insulinase family protein</fullName>
    </submittedName>
</protein>
<dbReference type="Gene3D" id="3.30.830.10">
    <property type="entry name" value="Metalloenzyme, LuxS/M16 peptidase-like"/>
    <property type="match status" value="4"/>
</dbReference>
<name>A0ABY5Y217_9BACT</name>
<dbReference type="PANTHER" id="PTHR43016">
    <property type="entry name" value="PRESEQUENCE PROTEASE"/>
    <property type="match status" value="1"/>
</dbReference>
<dbReference type="InterPro" id="IPR013578">
    <property type="entry name" value="Peptidase_M16C_assoc"/>
</dbReference>
<sequence length="967" mass="108357">MHKDFALLREERLTELGGTARLWRHKKTRAEVLSVVNADENKSFGVAFRTPPKNSTGVAHILEHSVLCGSKKYPVKEPFVELLKSSLQTFLNALTFPDKTCYPVASTNLQDFYNLIDVYLDAVFYPRIDENVLLQEGWHIHAEDTDTVKWNFKGVVYNEMKGVYSSPDSVLAEESQHSVFPDTLYSLDSGGNPPEILNLTYAEFKDFHTRYYHPSNARFFFWGDDPEEARLEKLAELLNDFDYLDINSAVPLQKRLDYERKIETFYAAEEDDGNPRSAHVTVNWLLCEGKDAEEIMVLEMLEHILTALAGSPLRKALMDSGLGEDVTGCGMETDLRQAYYSIGLRSVLPADGDKIEILILETLADLAERGISQKAIDSAVSATEFILRENNTGNFPRGLSAMFQSLSTWLYGEDPFLPLAWEKPLASIKSRLAKGEKVFENAIKKWFLDNPHRSLVVLLPNSSLAKEREEKERARLDNIVRSLNDKEKQEVVALSSALVLAQAKEDSKEALATIPTLGLNDIPLQGKENPLAVKQSGGITVLRHEIDTTGILYVKILFPLDHVRQEDLPLLSLYCRALTEMGTKNYDFVDLGLEISARTGGLDTGVSVHSRVDEDEPFMHLRISAKVVEEKIDTLYALLEEILLQTDFSNKERFVQMVWEDKARFEQSIVPAGHSLLASYINGMFSKLGYLNEEMNGLPYWDFIRQLADTVQDDFADIEARLNALHASILSKVKTVLSLTGTEQLIAKGERLAALLEGFADVSRPVPDRSYAFKKQAAGLLLPAQVNYVGLGADLKKNGYVFHGSSHVITRFLRMGYLWDRVRVQGGAYGAFVRYTRNAGTLAFVSYRDPNVERTLAVYKDTANYLGNLTLSREELTKAIVGAIGDIDTYLLPSAKGNAALWEYMTGYTKAMREQVRAEVLGTMPADFHDFAPYLQKALDGGVETALGGGQVQEYAAKANWNIIKLL</sequence>
<dbReference type="InterPro" id="IPR007863">
    <property type="entry name" value="Peptidase_M16_C"/>
</dbReference>
<dbReference type="Pfam" id="PF22516">
    <property type="entry name" value="PreP_C"/>
    <property type="match status" value="1"/>
</dbReference>
<dbReference type="InterPro" id="IPR011765">
    <property type="entry name" value="Pept_M16_N"/>
</dbReference>
<dbReference type="Pfam" id="PF08367">
    <property type="entry name" value="M16C_assoc"/>
    <property type="match status" value="1"/>
</dbReference>
<dbReference type="PANTHER" id="PTHR43016:SF13">
    <property type="entry name" value="PRESEQUENCE PROTEASE, MITOCHONDRIAL"/>
    <property type="match status" value="1"/>
</dbReference>
<evidence type="ECO:0000313" key="2">
    <source>
        <dbReference type="EMBL" id="UWX05619.1"/>
    </source>
</evidence>
<dbReference type="Proteomes" id="UP001058120">
    <property type="component" value="Chromosome"/>
</dbReference>
<dbReference type="SMART" id="SM01264">
    <property type="entry name" value="M16C_associated"/>
    <property type="match status" value="1"/>
</dbReference>
<evidence type="ECO:0000259" key="1">
    <source>
        <dbReference type="SMART" id="SM01264"/>
    </source>
</evidence>
<keyword evidence="3" id="KW-1185">Reference proteome</keyword>
<organism evidence="2 3">
    <name type="scientific">Taurinivorans muris</name>
    <dbReference type="NCBI Taxonomy" id="2787751"/>
    <lineage>
        <taxon>Bacteria</taxon>
        <taxon>Pseudomonadati</taxon>
        <taxon>Thermodesulfobacteriota</taxon>
        <taxon>Desulfovibrionia</taxon>
        <taxon>Desulfovibrionales</taxon>
        <taxon>Desulfovibrionaceae</taxon>
        <taxon>Taurinivorans</taxon>
    </lineage>
</organism>
<accession>A0ABY5Y217</accession>
<dbReference type="SUPFAM" id="SSF63411">
    <property type="entry name" value="LuxS/MPP-like metallohydrolase"/>
    <property type="match status" value="4"/>
</dbReference>
<gene>
    <name evidence="2" type="ORF">JBF11_09270</name>
</gene>
<dbReference type="RefSeq" id="WP_334315204.1">
    <property type="nucleotide sequence ID" value="NZ_CP065938.1"/>
</dbReference>
<reference evidence="2" key="1">
    <citation type="submission" date="2020-12" db="EMBL/GenBank/DDBJ databases">
        <title>Taurinivorans muris gen. nov., sp. nov., fundamental and realized metabolic niche of a ubiquitous sulfidogenic bacterium in the murine intestine.</title>
        <authorList>
            <person name="Ye H."/>
            <person name="Hanson B.T."/>
            <person name="Loy A."/>
        </authorList>
    </citation>
    <scope>NUCLEOTIDE SEQUENCE</scope>
    <source>
        <strain evidence="2">LT0009</strain>
    </source>
</reference>
<dbReference type="InterPro" id="IPR055130">
    <property type="entry name" value="PreP_C"/>
</dbReference>
<evidence type="ECO:0000313" key="3">
    <source>
        <dbReference type="Proteomes" id="UP001058120"/>
    </source>
</evidence>
<proteinExistence type="predicted"/>
<dbReference type="Pfam" id="PF05193">
    <property type="entry name" value="Peptidase_M16_C"/>
    <property type="match status" value="1"/>
</dbReference>
<dbReference type="EMBL" id="CP065938">
    <property type="protein sequence ID" value="UWX05619.1"/>
    <property type="molecule type" value="Genomic_DNA"/>
</dbReference>